<sequence>MRILESDSLIAIQSLQASETGGDLGHLCQGIINLMDSFRSWNFKHLKRDYIKVAHELTQHARHNGISQVWKGVSPPMVQHLNYLDCS</sequence>
<feature type="domain" description="RNase H type-1" evidence="1">
    <location>
        <begin position="3"/>
        <end position="61"/>
    </location>
</feature>
<organism evidence="2 3">
    <name type="scientific">Lithocarpus litseifolius</name>
    <dbReference type="NCBI Taxonomy" id="425828"/>
    <lineage>
        <taxon>Eukaryota</taxon>
        <taxon>Viridiplantae</taxon>
        <taxon>Streptophyta</taxon>
        <taxon>Embryophyta</taxon>
        <taxon>Tracheophyta</taxon>
        <taxon>Spermatophyta</taxon>
        <taxon>Magnoliopsida</taxon>
        <taxon>eudicotyledons</taxon>
        <taxon>Gunneridae</taxon>
        <taxon>Pentapetalae</taxon>
        <taxon>rosids</taxon>
        <taxon>fabids</taxon>
        <taxon>Fagales</taxon>
        <taxon>Fagaceae</taxon>
        <taxon>Lithocarpus</taxon>
    </lineage>
</organism>
<dbReference type="Pfam" id="PF13456">
    <property type="entry name" value="RVT_3"/>
    <property type="match status" value="1"/>
</dbReference>
<evidence type="ECO:0000259" key="1">
    <source>
        <dbReference type="Pfam" id="PF13456"/>
    </source>
</evidence>
<dbReference type="AlphaFoldDB" id="A0AAW2C9B4"/>
<keyword evidence="3" id="KW-1185">Reference proteome</keyword>
<name>A0AAW2C9B4_9ROSI</name>
<dbReference type="EMBL" id="JAZDWU010000008">
    <property type="protein sequence ID" value="KAK9994132.1"/>
    <property type="molecule type" value="Genomic_DNA"/>
</dbReference>
<dbReference type="GO" id="GO:0003676">
    <property type="term" value="F:nucleic acid binding"/>
    <property type="evidence" value="ECO:0007669"/>
    <property type="project" value="InterPro"/>
</dbReference>
<evidence type="ECO:0000313" key="3">
    <source>
        <dbReference type="Proteomes" id="UP001459277"/>
    </source>
</evidence>
<accession>A0AAW2C9B4</accession>
<evidence type="ECO:0000313" key="2">
    <source>
        <dbReference type="EMBL" id="KAK9994132.1"/>
    </source>
</evidence>
<proteinExistence type="predicted"/>
<dbReference type="GO" id="GO:0004523">
    <property type="term" value="F:RNA-DNA hybrid ribonuclease activity"/>
    <property type="evidence" value="ECO:0007669"/>
    <property type="project" value="InterPro"/>
</dbReference>
<dbReference type="InterPro" id="IPR002156">
    <property type="entry name" value="RNaseH_domain"/>
</dbReference>
<dbReference type="Proteomes" id="UP001459277">
    <property type="component" value="Unassembled WGS sequence"/>
</dbReference>
<gene>
    <name evidence="2" type="ORF">SO802_023835</name>
</gene>
<protein>
    <recommendedName>
        <fullName evidence="1">RNase H type-1 domain-containing protein</fullName>
    </recommendedName>
</protein>
<comment type="caution">
    <text evidence="2">The sequence shown here is derived from an EMBL/GenBank/DDBJ whole genome shotgun (WGS) entry which is preliminary data.</text>
</comment>
<reference evidence="2 3" key="1">
    <citation type="submission" date="2024-01" db="EMBL/GenBank/DDBJ databases">
        <title>A telomere-to-telomere, gap-free genome of sweet tea (Lithocarpus litseifolius).</title>
        <authorList>
            <person name="Zhou J."/>
        </authorList>
    </citation>
    <scope>NUCLEOTIDE SEQUENCE [LARGE SCALE GENOMIC DNA]</scope>
    <source>
        <strain evidence="2">Zhou-2022a</strain>
        <tissue evidence="2">Leaf</tissue>
    </source>
</reference>